<comment type="similarity">
    <text evidence="9">Belongs to the NAD synthetase family.</text>
</comment>
<comment type="similarity">
    <text evidence="2 7 8">In the C-terminal section; belongs to the NAD synthetase family.</text>
</comment>
<reference evidence="12" key="1">
    <citation type="submission" date="2019-02" db="EMBL/GenBank/DDBJ databases">
        <authorList>
            <person name="Gruber-Vodicka R. H."/>
            <person name="Seah K. B. B."/>
        </authorList>
    </citation>
    <scope>NUCLEOTIDE SEQUENCE</scope>
    <source>
        <strain evidence="12">BECK_S313</strain>
    </source>
</reference>
<dbReference type="SUPFAM" id="SSF56317">
    <property type="entry name" value="Carbon-nitrogen hydrolase"/>
    <property type="match status" value="1"/>
</dbReference>
<evidence type="ECO:0000256" key="10">
    <source>
        <dbReference type="SAM" id="MobiDB-lite"/>
    </source>
</evidence>
<protein>
    <recommendedName>
        <fullName evidence="7 8">Glutamine-dependent NAD(+) synthetase</fullName>
        <ecNumber evidence="7 8">6.3.5.1</ecNumber>
    </recommendedName>
    <alternativeName>
        <fullName evidence="7 8">NAD(+) synthase [glutamine-hydrolyzing]</fullName>
    </alternativeName>
</protein>
<feature type="active site" description="Proton acceptor; for glutaminase activity" evidence="7">
    <location>
        <position position="81"/>
    </location>
</feature>
<dbReference type="InterPro" id="IPR003010">
    <property type="entry name" value="C-N_Hydrolase"/>
</dbReference>
<feature type="active site" description="Nucleophile; for glutaminase activity" evidence="7">
    <location>
        <position position="186"/>
    </location>
</feature>
<dbReference type="FunFam" id="3.40.50.620:FF:000106">
    <property type="entry name" value="Glutamine-dependent NAD(+) synthetase"/>
    <property type="match status" value="1"/>
</dbReference>
<organism evidence="12">
    <name type="scientific">Candidatus Kentrum sp. LPFa</name>
    <dbReference type="NCBI Taxonomy" id="2126335"/>
    <lineage>
        <taxon>Bacteria</taxon>
        <taxon>Pseudomonadati</taxon>
        <taxon>Pseudomonadota</taxon>
        <taxon>Gammaproteobacteria</taxon>
        <taxon>Candidatus Kentrum</taxon>
    </lineage>
</organism>
<evidence type="ECO:0000256" key="6">
    <source>
        <dbReference type="ARBA" id="ARBA00023027"/>
    </source>
</evidence>
<dbReference type="UniPathway" id="UPA00253">
    <property type="reaction ID" value="UER00334"/>
</dbReference>
<dbReference type="InterPro" id="IPR022310">
    <property type="entry name" value="NAD/GMP_synthase"/>
</dbReference>
<comment type="caution">
    <text evidence="7">Lacks conserved residue(s) required for the propagation of feature annotation.</text>
</comment>
<keyword evidence="3 7" id="KW-0436">Ligase</keyword>
<dbReference type="InterPro" id="IPR014445">
    <property type="entry name" value="Gln-dep_NAD_synthase"/>
</dbReference>
<dbReference type="PANTHER" id="PTHR23090">
    <property type="entry name" value="NH 3 /GLUTAMINE-DEPENDENT NAD + SYNTHETASE"/>
    <property type="match status" value="1"/>
</dbReference>
<feature type="binding site" evidence="7">
    <location>
        <position position="562"/>
    </location>
    <ligand>
        <name>deamido-NAD(+)</name>
        <dbReference type="ChEBI" id="CHEBI:58437"/>
        <note>ligand shared between two neighboring subunits</note>
    </ligand>
</feature>
<dbReference type="EC" id="6.3.5.1" evidence="7 8"/>
<feature type="binding site" evidence="7">
    <location>
        <position position="156"/>
    </location>
    <ligand>
        <name>L-glutamine</name>
        <dbReference type="ChEBI" id="CHEBI:58359"/>
    </ligand>
</feature>
<evidence type="ECO:0000256" key="3">
    <source>
        <dbReference type="ARBA" id="ARBA00022598"/>
    </source>
</evidence>
<feature type="region of interest" description="Disordered" evidence="10">
    <location>
        <begin position="1"/>
        <end position="38"/>
    </location>
</feature>
<dbReference type="GO" id="GO:0009435">
    <property type="term" value="P:NAD+ biosynthetic process"/>
    <property type="evidence" value="ECO:0007669"/>
    <property type="project" value="UniProtKB-UniRule"/>
</dbReference>
<dbReference type="Pfam" id="PF02540">
    <property type="entry name" value="NAD_synthase"/>
    <property type="match status" value="1"/>
</dbReference>
<dbReference type="InterPro" id="IPR036526">
    <property type="entry name" value="C-N_Hydrolase_sf"/>
</dbReference>
<sequence>MRFRSSSQTSQALQNTIDPSMNKKNTRPSHESPPKSAPSLRVAIAQTNMTVGDIRGNTDIIIDYAQRARDTLEADVILFPELALTGYPPEDLLLRPDLYQRIEPALQEITQATRGIDAIIGYPYRAEDNNAIYNACACIQNGVLAERYFKQELPNYGVFDEKRYFSPGMGVVSAPIKGVKVAFTICEDIWSPGPMRQAADSGAKLMFNINASPYHAEKIHAREALLAKRAREGNMPIVYVNLVGGQDELVFDGHSLVVDAKGKTVFRAPDFEAGLFLVTFDTTPTVRPQRQRLLPLPPPEESIYRALVTGVRDYVEKNRFRGAVVGLSGGIDSALTLTIAVDALGPERVEAVLMPSRYTADMSIEDASMQTKTLGVAHHIIPIEPVFSTFLDSLGEVFAGTEPDVTEENIQARCRGVLLMAISNKTGKVVLTTGNKSEMAVGYATLYGDMAGGFAPLKDVAKEQVYQLARWRNKKWRAEQGNGEMGSDSRDLIPQRVLTRPPTAELAPDQKDEDSLPPYPILDAILERYVEYDHSPEEIIADGFDPETVARVSRMVLRNEYKRRQAAPGVRITQRAFGRDRRYPITSGYGG</sequence>
<keyword evidence="6 7" id="KW-0520">NAD</keyword>
<gene>
    <name evidence="7" type="primary">nadE</name>
    <name evidence="12" type="ORF">BECKLPF1236B_GA0070989_10643</name>
</gene>
<evidence type="ECO:0000256" key="8">
    <source>
        <dbReference type="PIRNR" id="PIRNR006630"/>
    </source>
</evidence>
<dbReference type="NCBIfam" id="TIGR00552">
    <property type="entry name" value="nadE"/>
    <property type="match status" value="1"/>
</dbReference>
<dbReference type="InterPro" id="IPR014729">
    <property type="entry name" value="Rossmann-like_a/b/a_fold"/>
</dbReference>
<dbReference type="PROSITE" id="PS50263">
    <property type="entry name" value="CN_HYDROLASE"/>
    <property type="match status" value="1"/>
</dbReference>
<evidence type="ECO:0000256" key="2">
    <source>
        <dbReference type="ARBA" id="ARBA00007145"/>
    </source>
</evidence>
<dbReference type="HAMAP" id="MF_02090">
    <property type="entry name" value="NadE_glutamine_dep"/>
    <property type="match status" value="1"/>
</dbReference>
<name>A0A450WC20_9GAMM</name>
<accession>A0A450WC20</accession>
<feature type="binding site" evidence="7">
    <location>
        <position position="212"/>
    </location>
    <ligand>
        <name>L-glutamine</name>
        <dbReference type="ChEBI" id="CHEBI:58359"/>
    </ligand>
</feature>
<feature type="binding site" evidence="7">
    <location>
        <position position="409"/>
    </location>
    <ligand>
        <name>deamido-NAD(+)</name>
        <dbReference type="ChEBI" id="CHEBI:58437"/>
        <note>ligand shared between two neighboring subunits</note>
    </ligand>
</feature>
<dbReference type="GO" id="GO:0004359">
    <property type="term" value="F:glutaminase activity"/>
    <property type="evidence" value="ECO:0007669"/>
    <property type="project" value="InterPro"/>
</dbReference>
<dbReference type="Pfam" id="PF00795">
    <property type="entry name" value="CN_hydrolase"/>
    <property type="match status" value="1"/>
</dbReference>
<dbReference type="PANTHER" id="PTHR23090:SF9">
    <property type="entry name" value="GLUTAMINE-DEPENDENT NAD(+) SYNTHETASE"/>
    <property type="match status" value="1"/>
</dbReference>
<dbReference type="CDD" id="cd07570">
    <property type="entry name" value="GAT_Gln-NAD-synth"/>
    <property type="match status" value="1"/>
</dbReference>
<dbReference type="InterPro" id="IPR003694">
    <property type="entry name" value="NAD_synthase"/>
</dbReference>
<dbReference type="PIRSF" id="PIRSF006630">
    <property type="entry name" value="NADS_GAT"/>
    <property type="match status" value="1"/>
</dbReference>
<comment type="pathway">
    <text evidence="1 7 8">Cofactor biosynthesis; NAD(+) biosynthesis; NAD(+) from deamido-NAD(+) (L-Gln route): step 1/1.</text>
</comment>
<feature type="binding site" evidence="7">
    <location>
        <position position="433"/>
    </location>
    <ligand>
        <name>ATP</name>
        <dbReference type="ChEBI" id="CHEBI:30616"/>
    </ligand>
</feature>
<dbReference type="NCBIfam" id="NF010588">
    <property type="entry name" value="PRK13981.1"/>
    <property type="match status" value="1"/>
</dbReference>
<dbReference type="GO" id="GO:0003952">
    <property type="term" value="F:NAD+ synthase (glutamine-hydrolyzing) activity"/>
    <property type="evidence" value="ECO:0007669"/>
    <property type="project" value="UniProtKB-UniRule"/>
</dbReference>
<evidence type="ECO:0000256" key="7">
    <source>
        <dbReference type="HAMAP-Rule" id="MF_02090"/>
    </source>
</evidence>
<dbReference type="Gene3D" id="3.60.110.10">
    <property type="entry name" value="Carbon-nitrogen hydrolase"/>
    <property type="match status" value="1"/>
</dbReference>
<evidence type="ECO:0000256" key="9">
    <source>
        <dbReference type="RuleBase" id="RU003811"/>
    </source>
</evidence>
<evidence type="ECO:0000256" key="5">
    <source>
        <dbReference type="ARBA" id="ARBA00022840"/>
    </source>
</evidence>
<dbReference type="GO" id="GO:0005737">
    <property type="term" value="C:cytoplasm"/>
    <property type="evidence" value="ECO:0007669"/>
    <property type="project" value="InterPro"/>
</dbReference>
<comment type="catalytic activity">
    <reaction evidence="7 8">
        <text>deamido-NAD(+) + L-glutamine + ATP + H2O = L-glutamate + AMP + diphosphate + NAD(+) + H(+)</text>
        <dbReference type="Rhea" id="RHEA:24384"/>
        <dbReference type="ChEBI" id="CHEBI:15377"/>
        <dbReference type="ChEBI" id="CHEBI:15378"/>
        <dbReference type="ChEBI" id="CHEBI:29985"/>
        <dbReference type="ChEBI" id="CHEBI:30616"/>
        <dbReference type="ChEBI" id="CHEBI:33019"/>
        <dbReference type="ChEBI" id="CHEBI:57540"/>
        <dbReference type="ChEBI" id="CHEBI:58359"/>
        <dbReference type="ChEBI" id="CHEBI:58437"/>
        <dbReference type="ChEBI" id="CHEBI:456215"/>
        <dbReference type="EC" id="6.3.5.1"/>
    </reaction>
</comment>
<feature type="compositionally biased region" description="Polar residues" evidence="10">
    <location>
        <begin position="1"/>
        <end position="23"/>
    </location>
</feature>
<dbReference type="AlphaFoldDB" id="A0A450WC20"/>
<proteinExistence type="inferred from homology"/>
<dbReference type="GO" id="GO:0008795">
    <property type="term" value="F:NAD+ synthase activity"/>
    <property type="evidence" value="ECO:0007669"/>
    <property type="project" value="UniProtKB-UniRule"/>
</dbReference>
<keyword evidence="5 7" id="KW-0067">ATP-binding</keyword>
<dbReference type="Gene3D" id="3.40.50.620">
    <property type="entry name" value="HUPs"/>
    <property type="match status" value="1"/>
</dbReference>
<feature type="binding site" evidence="7">
    <location>
        <position position="218"/>
    </location>
    <ligand>
        <name>L-glutamine</name>
        <dbReference type="ChEBI" id="CHEBI:58359"/>
    </ligand>
</feature>
<comment type="function">
    <text evidence="7">Catalyzes the ATP-dependent amidation of deamido-NAD to form NAD. Uses L-glutamine as a nitrogen source.</text>
</comment>
<evidence type="ECO:0000313" key="12">
    <source>
        <dbReference type="EMBL" id="VFK14603.1"/>
    </source>
</evidence>
<evidence type="ECO:0000256" key="4">
    <source>
        <dbReference type="ARBA" id="ARBA00022741"/>
    </source>
</evidence>
<dbReference type="GO" id="GO:0005524">
    <property type="term" value="F:ATP binding"/>
    <property type="evidence" value="ECO:0007669"/>
    <property type="project" value="UniProtKB-UniRule"/>
</dbReference>
<dbReference type="EMBL" id="CAADFK010000064">
    <property type="protein sequence ID" value="VFK14603.1"/>
    <property type="molecule type" value="Genomic_DNA"/>
</dbReference>
<dbReference type="CDD" id="cd00553">
    <property type="entry name" value="NAD_synthase"/>
    <property type="match status" value="1"/>
</dbReference>
<feature type="binding site" evidence="7">
    <location>
        <position position="438"/>
    </location>
    <ligand>
        <name>deamido-NAD(+)</name>
        <dbReference type="ChEBI" id="CHEBI:58437"/>
        <note>ligand shared between two neighboring subunits</note>
    </ligand>
</feature>
<feature type="active site" description="For glutaminase activity" evidence="7">
    <location>
        <position position="150"/>
    </location>
</feature>
<evidence type="ECO:0000259" key="11">
    <source>
        <dbReference type="PROSITE" id="PS50263"/>
    </source>
</evidence>
<keyword evidence="4 7" id="KW-0547">Nucleotide-binding</keyword>
<evidence type="ECO:0000256" key="1">
    <source>
        <dbReference type="ARBA" id="ARBA00005188"/>
    </source>
</evidence>
<feature type="domain" description="CN hydrolase" evidence="11">
    <location>
        <begin position="40"/>
        <end position="282"/>
    </location>
</feature>
<feature type="binding site" evidence="7">
    <location>
        <begin position="326"/>
        <end position="333"/>
    </location>
    <ligand>
        <name>ATP</name>
        <dbReference type="ChEBI" id="CHEBI:30616"/>
    </ligand>
</feature>
<dbReference type="SUPFAM" id="SSF52402">
    <property type="entry name" value="Adenine nucleotide alpha hydrolases-like"/>
    <property type="match status" value="1"/>
</dbReference>